<dbReference type="InterPro" id="IPR052895">
    <property type="entry name" value="HetReg/Transcr_Mod"/>
</dbReference>
<dbReference type="EMBL" id="JAGMVJ010000003">
    <property type="protein sequence ID" value="KAH7092446.1"/>
    <property type="molecule type" value="Genomic_DNA"/>
</dbReference>
<feature type="non-terminal residue" evidence="2">
    <location>
        <position position="1"/>
    </location>
</feature>
<feature type="domain" description="Heterokaryon incompatibility" evidence="1">
    <location>
        <begin position="15"/>
        <end position="149"/>
    </location>
</feature>
<sequence>MRLLPSTSTQGLLQWGKSDVLRSIEINGKIFNIRQNLYDLLEVLYAESTSRLKESTTYWIDALCIDQTNILERNHQVAQMGQIFSNAACVHVWLGKSPRALLPAIEAIRNDKGPPKSALSYKIVRTTISLISENIIHNPYFSRAWITQEILLACGITVRIGTEVVDLKYLIAALEYFRGRGMINYSDRPTKSSNAFRQLTLRWNNLVRPDPLVSLLARFRARECHDPRDRIYSLLSLSSKEGRQVQVDYNSNPSTLAANVMRECQSLLCICSTALVLQALDIDNPTWEARRPGEMDQPSLEFGMVLTEKSLADASTFAFKTNDGLIFPGTNDALKLSDGKLLRVFDVTDTCESPCFKTVIITLNSIEATSASLRWGKIKLEETATANANGEFYRQGEIRLTRDPQRQDVFVARMSFALLARVSSHPVSMCRKTKLRRNRWQENGIGAPRIFDAFESAGKSAAEYEMLPVLYQGGWEPDVMTDERISPSWLTVEKETE</sequence>
<reference evidence="2" key="1">
    <citation type="journal article" date="2021" name="Nat. Commun.">
        <title>Genetic determinants of endophytism in the Arabidopsis root mycobiome.</title>
        <authorList>
            <person name="Mesny F."/>
            <person name="Miyauchi S."/>
            <person name="Thiergart T."/>
            <person name="Pickel B."/>
            <person name="Atanasova L."/>
            <person name="Karlsson M."/>
            <person name="Huettel B."/>
            <person name="Barry K.W."/>
            <person name="Haridas S."/>
            <person name="Chen C."/>
            <person name="Bauer D."/>
            <person name="Andreopoulos W."/>
            <person name="Pangilinan J."/>
            <person name="LaButti K."/>
            <person name="Riley R."/>
            <person name="Lipzen A."/>
            <person name="Clum A."/>
            <person name="Drula E."/>
            <person name="Henrissat B."/>
            <person name="Kohler A."/>
            <person name="Grigoriev I.V."/>
            <person name="Martin F.M."/>
            <person name="Hacquard S."/>
        </authorList>
    </citation>
    <scope>NUCLEOTIDE SEQUENCE</scope>
    <source>
        <strain evidence="2">MPI-SDFR-AT-0120</strain>
    </source>
</reference>
<keyword evidence="3" id="KW-1185">Reference proteome</keyword>
<dbReference type="Pfam" id="PF06985">
    <property type="entry name" value="HET"/>
    <property type="match status" value="1"/>
</dbReference>
<gene>
    <name evidence="2" type="ORF">FB567DRAFT_463586</name>
</gene>
<evidence type="ECO:0000259" key="1">
    <source>
        <dbReference type="Pfam" id="PF06985"/>
    </source>
</evidence>
<dbReference type="PANTHER" id="PTHR24148:SF73">
    <property type="entry name" value="HET DOMAIN PROTEIN (AFU_ORTHOLOGUE AFUA_8G01020)"/>
    <property type="match status" value="1"/>
</dbReference>
<dbReference type="InterPro" id="IPR010730">
    <property type="entry name" value="HET"/>
</dbReference>
<evidence type="ECO:0000313" key="2">
    <source>
        <dbReference type="EMBL" id="KAH7092446.1"/>
    </source>
</evidence>
<dbReference type="Proteomes" id="UP000813461">
    <property type="component" value="Unassembled WGS sequence"/>
</dbReference>
<dbReference type="AlphaFoldDB" id="A0A8K0W229"/>
<comment type="caution">
    <text evidence="2">The sequence shown here is derived from an EMBL/GenBank/DDBJ whole genome shotgun (WGS) entry which is preliminary data.</text>
</comment>
<dbReference type="OrthoDB" id="194358at2759"/>
<protein>
    <submittedName>
        <fullName evidence="2">Heterokaryon incompatibility protein-domain-containing protein</fullName>
    </submittedName>
</protein>
<proteinExistence type="predicted"/>
<dbReference type="PANTHER" id="PTHR24148">
    <property type="entry name" value="ANKYRIN REPEAT DOMAIN-CONTAINING PROTEIN 39 HOMOLOG-RELATED"/>
    <property type="match status" value="1"/>
</dbReference>
<organism evidence="2 3">
    <name type="scientific">Paraphoma chrysanthemicola</name>
    <dbReference type="NCBI Taxonomy" id="798071"/>
    <lineage>
        <taxon>Eukaryota</taxon>
        <taxon>Fungi</taxon>
        <taxon>Dikarya</taxon>
        <taxon>Ascomycota</taxon>
        <taxon>Pezizomycotina</taxon>
        <taxon>Dothideomycetes</taxon>
        <taxon>Pleosporomycetidae</taxon>
        <taxon>Pleosporales</taxon>
        <taxon>Pleosporineae</taxon>
        <taxon>Phaeosphaeriaceae</taxon>
        <taxon>Paraphoma</taxon>
    </lineage>
</organism>
<accession>A0A8K0W229</accession>
<name>A0A8K0W229_9PLEO</name>
<evidence type="ECO:0000313" key="3">
    <source>
        <dbReference type="Proteomes" id="UP000813461"/>
    </source>
</evidence>